<feature type="transmembrane region" description="Helical" evidence="2">
    <location>
        <begin position="50"/>
        <end position="76"/>
    </location>
</feature>
<feature type="transmembrane region" description="Helical" evidence="2">
    <location>
        <begin position="216"/>
        <end position="235"/>
    </location>
</feature>
<proteinExistence type="predicted"/>
<dbReference type="EMBL" id="CAKOGL010000010">
    <property type="protein sequence ID" value="CAH2091033.1"/>
    <property type="molecule type" value="Genomic_DNA"/>
</dbReference>
<feature type="transmembrane region" description="Helical" evidence="2">
    <location>
        <begin position="454"/>
        <end position="475"/>
    </location>
</feature>
<evidence type="ECO:0000256" key="2">
    <source>
        <dbReference type="SAM" id="Phobius"/>
    </source>
</evidence>
<protein>
    <recommendedName>
        <fullName evidence="3">Major facilitator superfamily (MFS) profile domain-containing protein</fullName>
    </recommendedName>
</protein>
<dbReference type="InterPro" id="IPR050327">
    <property type="entry name" value="Proton-linked_MCT"/>
</dbReference>
<feature type="transmembrane region" description="Helical" evidence="2">
    <location>
        <begin position="146"/>
        <end position="170"/>
    </location>
</feature>
<dbReference type="InterPro" id="IPR020846">
    <property type="entry name" value="MFS_dom"/>
</dbReference>
<dbReference type="Pfam" id="PF07690">
    <property type="entry name" value="MFS_1"/>
    <property type="match status" value="2"/>
</dbReference>
<dbReference type="InterPro" id="IPR036259">
    <property type="entry name" value="MFS_trans_sf"/>
</dbReference>
<evidence type="ECO:0000256" key="1">
    <source>
        <dbReference type="ARBA" id="ARBA00004141"/>
    </source>
</evidence>
<keyword evidence="2" id="KW-0472">Membrane</keyword>
<feature type="transmembrane region" description="Helical" evidence="2">
    <location>
        <begin position="540"/>
        <end position="560"/>
    </location>
</feature>
<dbReference type="GO" id="GO:0008028">
    <property type="term" value="F:monocarboxylic acid transmembrane transporter activity"/>
    <property type="evidence" value="ECO:0007669"/>
    <property type="project" value="TreeGrafter"/>
</dbReference>
<keyword evidence="2" id="KW-1133">Transmembrane helix</keyword>
<feature type="transmembrane region" description="Helical" evidence="2">
    <location>
        <begin position="517"/>
        <end position="534"/>
    </location>
</feature>
<feature type="transmembrane region" description="Helical" evidence="2">
    <location>
        <begin position="490"/>
        <end position="510"/>
    </location>
</feature>
<comment type="caution">
    <text evidence="4">The sequence shown here is derived from an EMBL/GenBank/DDBJ whole genome shotgun (WGS) entry which is preliminary data.</text>
</comment>
<dbReference type="GO" id="GO:0016020">
    <property type="term" value="C:membrane"/>
    <property type="evidence" value="ECO:0007669"/>
    <property type="project" value="UniProtKB-SubCell"/>
</dbReference>
<feature type="transmembrane region" description="Helical" evidence="2">
    <location>
        <begin position="115"/>
        <end position="134"/>
    </location>
</feature>
<evidence type="ECO:0000259" key="3">
    <source>
        <dbReference type="PROSITE" id="PS50850"/>
    </source>
</evidence>
<name>A0AAU9TVK5_EUPED</name>
<evidence type="ECO:0000313" key="4">
    <source>
        <dbReference type="EMBL" id="CAH2091033.1"/>
    </source>
</evidence>
<dbReference type="Gene3D" id="1.20.1250.20">
    <property type="entry name" value="MFS general substrate transporter like domains"/>
    <property type="match status" value="2"/>
</dbReference>
<evidence type="ECO:0000313" key="5">
    <source>
        <dbReference type="Proteomes" id="UP001153954"/>
    </source>
</evidence>
<dbReference type="SUPFAM" id="SSF103473">
    <property type="entry name" value="MFS general substrate transporter"/>
    <property type="match status" value="1"/>
</dbReference>
<organism evidence="4 5">
    <name type="scientific">Euphydryas editha</name>
    <name type="common">Edith's checkerspot</name>
    <dbReference type="NCBI Taxonomy" id="104508"/>
    <lineage>
        <taxon>Eukaryota</taxon>
        <taxon>Metazoa</taxon>
        <taxon>Ecdysozoa</taxon>
        <taxon>Arthropoda</taxon>
        <taxon>Hexapoda</taxon>
        <taxon>Insecta</taxon>
        <taxon>Pterygota</taxon>
        <taxon>Neoptera</taxon>
        <taxon>Endopterygota</taxon>
        <taxon>Lepidoptera</taxon>
        <taxon>Glossata</taxon>
        <taxon>Ditrysia</taxon>
        <taxon>Papilionoidea</taxon>
        <taxon>Nymphalidae</taxon>
        <taxon>Nymphalinae</taxon>
        <taxon>Euphydryas</taxon>
    </lineage>
</organism>
<gene>
    <name evidence="4" type="ORF">EEDITHA_LOCUS6932</name>
</gene>
<feature type="domain" description="Major facilitator superfamily (MFS) profile" evidence="3">
    <location>
        <begin position="54"/>
        <end position="631"/>
    </location>
</feature>
<keyword evidence="2" id="KW-0812">Transmembrane</keyword>
<reference evidence="4" key="1">
    <citation type="submission" date="2022-03" db="EMBL/GenBank/DDBJ databases">
        <authorList>
            <person name="Tunstrom K."/>
        </authorList>
    </citation>
    <scope>NUCLEOTIDE SEQUENCE</scope>
</reference>
<dbReference type="PROSITE" id="PS50850">
    <property type="entry name" value="MFS"/>
    <property type="match status" value="1"/>
</dbReference>
<feature type="transmembrane region" description="Helical" evidence="2">
    <location>
        <begin position="605"/>
        <end position="626"/>
    </location>
</feature>
<accession>A0AAU9TVK5</accession>
<feature type="transmembrane region" description="Helical" evidence="2">
    <location>
        <begin position="88"/>
        <end position="108"/>
    </location>
</feature>
<keyword evidence="5" id="KW-1185">Reference proteome</keyword>
<feature type="transmembrane region" description="Helical" evidence="2">
    <location>
        <begin position="177"/>
        <end position="196"/>
    </location>
</feature>
<dbReference type="Proteomes" id="UP001153954">
    <property type="component" value="Unassembled WGS sequence"/>
</dbReference>
<dbReference type="PANTHER" id="PTHR11360:SF238">
    <property type="entry name" value="SD10469P"/>
    <property type="match status" value="1"/>
</dbReference>
<comment type="subcellular location">
    <subcellularLocation>
        <location evidence="1">Membrane</location>
        <topology evidence="1">Multi-pass membrane protein</topology>
    </subcellularLocation>
</comment>
<sequence length="641" mass="69908">MPPKPILVKNETKKSVLLTPSRIVSRPDNLEGGEETEIAAQIVVPQEGGWGWVVVAASFLSVFILDGVSFTFGSLLKDISNDLNVSDSLIAFVNSLAVAIYFIAGPMASAFINRFGFRACIMSGSVLSSFSLFISYFSTNYPSLCIFYGFFAGFGYCLINMSAGLIVGFYFEKLRSLALAIATCGSSIGVMVFFPLNTYLVKLAGWRTTTLLHSGLIGVIYFLGMTFQPLLSFTVTKSTEDPTRTVTYLPCLSMATVRPTMSRTKTEGLVPTAAERLFCAVSNLNFPTAAAVVDDNKVTSDAQPGPSTGAVSKLTLTANAPQGGISPRQLKQVQSIMSRTSIQDKKTIEVTVTIEQPKKSGCWGRLCHWDQHIPQSRPMYRDDVFYDGNLDKLPAYKKSKMGTVTSKTGLEYQLAVSRAATAVDLKEKRGVFTTAARRVLATMMDTKLLKKKSFLCLCLAGLLIYIGFLIPYVFIQDRNSEEGLDPQHCSLFVSVIGFSNALGRLILGAIACYLDPLYVFIFAILMSGISTIASDLSFNLYYQYFYCFIFGFFVSSVASLRSMVLVSLYGLDNLTNATGIILLFQGIGSLISTPVASVLKNVYGYSISFYVAGIFITIGGLMLLPVKKISAKEKKETLPTV</sequence>
<dbReference type="PANTHER" id="PTHR11360">
    <property type="entry name" value="MONOCARBOXYLATE TRANSPORTER"/>
    <property type="match status" value="1"/>
</dbReference>
<dbReference type="InterPro" id="IPR011701">
    <property type="entry name" value="MFS"/>
</dbReference>
<dbReference type="AlphaFoldDB" id="A0AAU9TVK5"/>